<name>A0A7J6BCZ0_AMEME</name>
<sequence>MSADSHLWRICSCIGMLYSSSLPSHLRRTRLPSTNWRTSATVAWDSLWIHHTRDQDKRIPAQLRISLRLPARLKTLLCHPASLRMSLCFHVPLKTSFLFCAARHMSLPLPVPRRA</sequence>
<dbReference type="EMBL" id="JAAGNN010000002">
    <property type="protein sequence ID" value="KAF4092963.1"/>
    <property type="molecule type" value="Genomic_DNA"/>
</dbReference>
<evidence type="ECO:0000313" key="1">
    <source>
        <dbReference type="EMBL" id="KAF4092963.1"/>
    </source>
</evidence>
<accession>A0A7J6BCZ0</accession>
<keyword evidence="2" id="KW-1185">Reference proteome</keyword>
<gene>
    <name evidence="1" type="ORF">AMELA_G00027050</name>
</gene>
<dbReference type="AlphaFoldDB" id="A0A7J6BCZ0"/>
<organism evidence="1 2">
    <name type="scientific">Ameiurus melas</name>
    <name type="common">Black bullhead</name>
    <name type="synonym">Silurus melas</name>
    <dbReference type="NCBI Taxonomy" id="219545"/>
    <lineage>
        <taxon>Eukaryota</taxon>
        <taxon>Metazoa</taxon>
        <taxon>Chordata</taxon>
        <taxon>Craniata</taxon>
        <taxon>Vertebrata</taxon>
        <taxon>Euteleostomi</taxon>
        <taxon>Actinopterygii</taxon>
        <taxon>Neopterygii</taxon>
        <taxon>Teleostei</taxon>
        <taxon>Ostariophysi</taxon>
        <taxon>Siluriformes</taxon>
        <taxon>Ictaluridae</taxon>
        <taxon>Ameiurus</taxon>
    </lineage>
</organism>
<proteinExistence type="predicted"/>
<dbReference type="Proteomes" id="UP000593565">
    <property type="component" value="Unassembled WGS sequence"/>
</dbReference>
<protein>
    <submittedName>
        <fullName evidence="1">Uncharacterized protein</fullName>
    </submittedName>
</protein>
<comment type="caution">
    <text evidence="1">The sequence shown here is derived from an EMBL/GenBank/DDBJ whole genome shotgun (WGS) entry which is preliminary data.</text>
</comment>
<evidence type="ECO:0000313" key="2">
    <source>
        <dbReference type="Proteomes" id="UP000593565"/>
    </source>
</evidence>
<reference evidence="1 2" key="1">
    <citation type="submission" date="2020-02" db="EMBL/GenBank/DDBJ databases">
        <title>A chromosome-scale genome assembly of the black bullhead catfish (Ameiurus melas).</title>
        <authorList>
            <person name="Wen M."/>
            <person name="Zham M."/>
            <person name="Cabau C."/>
            <person name="Klopp C."/>
            <person name="Donnadieu C."/>
            <person name="Roques C."/>
            <person name="Bouchez O."/>
            <person name="Lampietro C."/>
            <person name="Jouanno E."/>
            <person name="Herpin A."/>
            <person name="Louis A."/>
            <person name="Berthelot C."/>
            <person name="Parey E."/>
            <person name="Roest-Crollius H."/>
            <person name="Braasch I."/>
            <person name="Postlethwait J."/>
            <person name="Robinson-Rechavi M."/>
            <person name="Echchiki A."/>
            <person name="Begum T."/>
            <person name="Montfort J."/>
            <person name="Schartl M."/>
            <person name="Bobe J."/>
            <person name="Guiguen Y."/>
        </authorList>
    </citation>
    <scope>NUCLEOTIDE SEQUENCE [LARGE SCALE GENOMIC DNA]</scope>
    <source>
        <strain evidence="1">M_S1</strain>
        <tissue evidence="1">Blood</tissue>
    </source>
</reference>